<protein>
    <submittedName>
        <fullName evidence="2">Uncharacterized protein</fullName>
    </submittedName>
</protein>
<evidence type="ECO:0000313" key="3">
    <source>
        <dbReference type="Proteomes" id="UP001642482"/>
    </source>
</evidence>
<comment type="caution">
    <text evidence="2">The sequence shown here is derived from an EMBL/GenBank/DDBJ whole genome shotgun (WGS) entry which is preliminary data.</text>
</comment>
<feature type="region of interest" description="Disordered" evidence="1">
    <location>
        <begin position="126"/>
        <end position="166"/>
    </location>
</feature>
<sequence length="752" mass="79748">MAGLPVESSWRMVDGENDSFDTSIVPSFFGPGGDDGLDTNDDDPFVSSSGAPSQQSAASADTGARRGLPRTTSTASRGAISSQEDRISLGGDSFSGSIGGSQDDDIHSFLRKAENGENDERVLLRSPFQPSLPSSVRQSPLSAGKAAKQMTDSSSRLGREFQTPEPEFRMPTIGMDGSLHADGALPLGQRMPGVSSAFHVSDTGSPALRKRTGVGLLSRLGRMSSNRNQAEIATATESSKAAPATTEAAAAWTRTMYASRTWLLLLFPLLGLAVAYGATFFPQTVYSTAVGTVCSLPGISHIGLPFCPPPSTSSPKTIKPAVPLQNSHDDENGNDVTGVSQEAESGNYWAVRNRFNYEDQQAALEEVAPNTPIDSGLVRGAGDLMRSQTQLAAIVRQHILAGRGSTGGLNKIPPAQDAWLVPRTQTKELRMAAQIQQGRQSTSKGQKGPKGNIEIQRRNTATLLVVELDAYLEAAKHVSITLTRLQTGAAAIAADTLAYRSRQTLAQLRRMAAAVSRATDKPGGSGGGDGWLARIFTGSSSSYASASRRRELLLDAYRHHTDAVLAKTQLRVKEAEAVVKALEGANGHLTGVQSYVTARRDELVGAAKTKIKEEATGSSSSKSSTGGGPGGDPMLDVSGGIFSWLWSVFGQSESSQGSSTTSRTAKMSKSAREWSGYADRLQRLREDHDATVMRAVDTLDELAAVRDALSSLQLQFSSNTDSESAADDDLDLWLHMDIVDAGIQDLESAGLR</sequence>
<keyword evidence="3" id="KW-1185">Reference proteome</keyword>
<proteinExistence type="predicted"/>
<feature type="compositionally biased region" description="Acidic residues" evidence="1">
    <location>
        <begin position="35"/>
        <end position="44"/>
    </location>
</feature>
<feature type="compositionally biased region" description="Polar residues" evidence="1">
    <location>
        <begin position="70"/>
        <end position="82"/>
    </location>
</feature>
<dbReference type="Proteomes" id="UP001642482">
    <property type="component" value="Unassembled WGS sequence"/>
</dbReference>
<feature type="region of interest" description="Disordered" evidence="1">
    <location>
        <begin position="608"/>
        <end position="632"/>
    </location>
</feature>
<feature type="compositionally biased region" description="Low complexity" evidence="1">
    <location>
        <begin position="47"/>
        <end position="60"/>
    </location>
</feature>
<gene>
    <name evidence="2" type="ORF">SEUCBS140593_004870</name>
</gene>
<dbReference type="EMBL" id="CAWUHD010000044">
    <property type="protein sequence ID" value="CAK7222347.1"/>
    <property type="molecule type" value="Genomic_DNA"/>
</dbReference>
<feature type="region of interest" description="Disordered" evidence="1">
    <location>
        <begin position="1"/>
        <end position="102"/>
    </location>
</feature>
<reference evidence="2 3" key="1">
    <citation type="submission" date="2024-01" db="EMBL/GenBank/DDBJ databases">
        <authorList>
            <person name="Allen C."/>
            <person name="Tagirdzhanova G."/>
        </authorList>
    </citation>
    <scope>NUCLEOTIDE SEQUENCE [LARGE SCALE GENOMIC DNA]</scope>
</reference>
<accession>A0ABP0BS66</accession>
<feature type="compositionally biased region" description="Polar residues" evidence="1">
    <location>
        <begin position="128"/>
        <end position="141"/>
    </location>
</feature>
<name>A0ABP0BS66_9PEZI</name>
<evidence type="ECO:0000313" key="2">
    <source>
        <dbReference type="EMBL" id="CAK7222347.1"/>
    </source>
</evidence>
<evidence type="ECO:0000256" key="1">
    <source>
        <dbReference type="SAM" id="MobiDB-lite"/>
    </source>
</evidence>
<organism evidence="2 3">
    <name type="scientific">Sporothrix eucalyptigena</name>
    <dbReference type="NCBI Taxonomy" id="1812306"/>
    <lineage>
        <taxon>Eukaryota</taxon>
        <taxon>Fungi</taxon>
        <taxon>Dikarya</taxon>
        <taxon>Ascomycota</taxon>
        <taxon>Pezizomycotina</taxon>
        <taxon>Sordariomycetes</taxon>
        <taxon>Sordariomycetidae</taxon>
        <taxon>Ophiostomatales</taxon>
        <taxon>Ophiostomataceae</taxon>
        <taxon>Sporothrix</taxon>
    </lineage>
</organism>